<accession>A0A1C9ZPS5</accession>
<reference evidence="1" key="1">
    <citation type="submission" date="2015-10" db="EMBL/GenBank/DDBJ databases">
        <title>Evolution of the mating-type locus in an isomorphic haploid-diploid life cycle and isogamy.</title>
        <authorList>
            <person name="Yamazaki T."/>
            <person name="Suzuki R."/>
            <person name="Ichihara K."/>
            <person name="Toyoda A."/>
            <person name="Kuwano K."/>
            <person name="Kawano S."/>
        </authorList>
    </citation>
    <scope>NUCLEOTIDE SEQUENCE</scope>
    <source>
        <strain evidence="1">MGEC-1</strain>
    </source>
</reference>
<gene>
    <name evidence="1" type="primary">2227f</name>
</gene>
<dbReference type="EMBL" id="LC088611">
    <property type="protein sequence ID" value="BAV58299.1"/>
    <property type="molecule type" value="mRNA"/>
</dbReference>
<sequence>MLLQAARRADVFQESSPLRTLSYAHILIDAPHGLTILSLSCLSSGLILYIKGLVGKEQAPLLELIYLLCVGLASALGQMMYDKEKGSKRSCLERTICGHRGRNSRMTPRQLHAVLQLQV</sequence>
<evidence type="ECO:0000313" key="1">
    <source>
        <dbReference type="EMBL" id="BAV58299.1"/>
    </source>
</evidence>
<name>A0A1C9ZPS5_9CHLO</name>
<dbReference type="AlphaFoldDB" id="A0A1C9ZPS5"/>
<organism evidence="1">
    <name type="scientific">Ulva partita</name>
    <dbReference type="NCBI Taxonomy" id="1605170"/>
    <lineage>
        <taxon>Eukaryota</taxon>
        <taxon>Viridiplantae</taxon>
        <taxon>Chlorophyta</taxon>
        <taxon>core chlorophytes</taxon>
        <taxon>Ulvophyceae</taxon>
        <taxon>OUU clade</taxon>
        <taxon>Ulvales</taxon>
        <taxon>Ulvaceae</taxon>
        <taxon>Ulva</taxon>
    </lineage>
</organism>
<proteinExistence type="evidence at transcript level"/>
<protein>
    <submittedName>
        <fullName evidence="1">Uncharacterized protein</fullName>
    </submittedName>
</protein>